<sequence length="246" mass="26567">MTIRGILFDVDDTLFDYTASEAAGLLALLREDRVLDRFPEPAAAVALWRSIMEEEYARFTSGELTLAAQRRNRAHRFLAHFGRTGLPDADAVAWFARYDTHRRAAWSAFPDAEPALRALAPGYRLGVVSNAAAHVQRRKLGALGLLPYVAEVFVCSQEHGAAKPAASIFHAACDGLGLPPHEVAYVGDNYAMDALGAHGAGLRAFWLNRSGAPIPPEPVVETLATLAALPAALAARPDQSLRERSS</sequence>
<reference evidence="4 5" key="1">
    <citation type="submission" date="2024-10" db="EMBL/GenBank/DDBJ databases">
        <title>The Natural Products Discovery Center: Release of the First 8490 Sequenced Strains for Exploring Actinobacteria Biosynthetic Diversity.</title>
        <authorList>
            <person name="Kalkreuter E."/>
            <person name="Kautsar S.A."/>
            <person name="Yang D."/>
            <person name="Bader C.D."/>
            <person name="Teijaro C.N."/>
            <person name="Fluegel L."/>
            <person name="Davis C.M."/>
            <person name="Simpson J.R."/>
            <person name="Lauterbach L."/>
            <person name="Steele A.D."/>
            <person name="Gui C."/>
            <person name="Meng S."/>
            <person name="Li G."/>
            <person name="Viehrig K."/>
            <person name="Ye F."/>
            <person name="Su P."/>
            <person name="Kiefer A.F."/>
            <person name="Nichols A."/>
            <person name="Cepeda A.J."/>
            <person name="Yan W."/>
            <person name="Fan B."/>
            <person name="Jiang Y."/>
            <person name="Adhikari A."/>
            <person name="Zheng C.-J."/>
            <person name="Schuster L."/>
            <person name="Cowan T.M."/>
            <person name="Smanski M.J."/>
            <person name="Chevrette M.G."/>
            <person name="De Carvalho L.P.S."/>
            <person name="Shen B."/>
        </authorList>
    </citation>
    <scope>NUCLEOTIDE SEQUENCE [LARGE SCALE GENOMIC DNA]</scope>
    <source>
        <strain evidence="4 5">NPDC004045</strain>
    </source>
</reference>
<evidence type="ECO:0000256" key="3">
    <source>
        <dbReference type="ARBA" id="ARBA00022842"/>
    </source>
</evidence>
<dbReference type="PANTHER" id="PTHR46470:SF4">
    <property type="entry name" value="5-AMINO-6-(5-PHOSPHO-D-RIBITYLAMINO)URACIL PHOSPHATASE YIGB"/>
    <property type="match status" value="1"/>
</dbReference>
<proteinExistence type="predicted"/>
<dbReference type="EC" id="3.1.3.-" evidence="4"/>
<dbReference type="RefSeq" id="WP_387698738.1">
    <property type="nucleotide sequence ID" value="NZ_JBIAMX010000001.1"/>
</dbReference>
<dbReference type="InterPro" id="IPR006439">
    <property type="entry name" value="HAD-SF_hydro_IA"/>
</dbReference>
<keyword evidence="3" id="KW-0460">Magnesium</keyword>
<evidence type="ECO:0000313" key="5">
    <source>
        <dbReference type="Proteomes" id="UP001601444"/>
    </source>
</evidence>
<dbReference type="Gene3D" id="3.40.50.1000">
    <property type="entry name" value="HAD superfamily/HAD-like"/>
    <property type="match status" value="1"/>
</dbReference>
<dbReference type="SFLD" id="SFLDS00003">
    <property type="entry name" value="Haloacid_Dehalogenase"/>
    <property type="match status" value="1"/>
</dbReference>
<dbReference type="PRINTS" id="PR00413">
    <property type="entry name" value="HADHALOGNASE"/>
</dbReference>
<keyword evidence="2 4" id="KW-0378">Hydrolase</keyword>
<comment type="cofactor">
    <cofactor evidence="1">
        <name>Mg(2+)</name>
        <dbReference type="ChEBI" id="CHEBI:18420"/>
    </cofactor>
</comment>
<dbReference type="SUPFAM" id="SSF56784">
    <property type="entry name" value="HAD-like"/>
    <property type="match status" value="1"/>
</dbReference>
<dbReference type="SFLD" id="SFLDG01129">
    <property type="entry name" value="C1.5:_HAD__Beta-PGM__Phosphata"/>
    <property type="match status" value="1"/>
</dbReference>
<dbReference type="Proteomes" id="UP001601444">
    <property type="component" value="Unassembled WGS sequence"/>
</dbReference>
<dbReference type="PANTHER" id="PTHR46470">
    <property type="entry name" value="N-ACYLNEURAMINATE-9-PHOSPHATASE"/>
    <property type="match status" value="1"/>
</dbReference>
<dbReference type="NCBIfam" id="TIGR01549">
    <property type="entry name" value="HAD-SF-IA-v1"/>
    <property type="match status" value="1"/>
</dbReference>
<dbReference type="EMBL" id="JBIAMX010000001">
    <property type="protein sequence ID" value="MFF0541534.1"/>
    <property type="molecule type" value="Genomic_DNA"/>
</dbReference>
<organism evidence="4 5">
    <name type="scientific">Nocardia thailandica</name>
    <dbReference type="NCBI Taxonomy" id="257275"/>
    <lineage>
        <taxon>Bacteria</taxon>
        <taxon>Bacillati</taxon>
        <taxon>Actinomycetota</taxon>
        <taxon>Actinomycetes</taxon>
        <taxon>Mycobacteriales</taxon>
        <taxon>Nocardiaceae</taxon>
        <taxon>Nocardia</taxon>
    </lineage>
</organism>
<dbReference type="InterPro" id="IPR023214">
    <property type="entry name" value="HAD_sf"/>
</dbReference>
<protein>
    <submittedName>
        <fullName evidence="4">HAD family hydrolase</fullName>
        <ecNumber evidence="4">3.1.3.-</ecNumber>
    </submittedName>
</protein>
<dbReference type="Gene3D" id="1.20.120.710">
    <property type="entry name" value="Haloacid dehalogenase hydrolase-like domain"/>
    <property type="match status" value="1"/>
</dbReference>
<dbReference type="InterPro" id="IPR036412">
    <property type="entry name" value="HAD-like_sf"/>
</dbReference>
<keyword evidence="5" id="KW-1185">Reference proteome</keyword>
<evidence type="ECO:0000313" key="4">
    <source>
        <dbReference type="EMBL" id="MFF0541534.1"/>
    </source>
</evidence>
<dbReference type="GO" id="GO:0016787">
    <property type="term" value="F:hydrolase activity"/>
    <property type="evidence" value="ECO:0007669"/>
    <property type="project" value="UniProtKB-KW"/>
</dbReference>
<accession>A0ABW6PGL1</accession>
<evidence type="ECO:0000256" key="1">
    <source>
        <dbReference type="ARBA" id="ARBA00001946"/>
    </source>
</evidence>
<name>A0ABW6PGL1_9NOCA</name>
<comment type="caution">
    <text evidence="4">The sequence shown here is derived from an EMBL/GenBank/DDBJ whole genome shotgun (WGS) entry which is preliminary data.</text>
</comment>
<evidence type="ECO:0000256" key="2">
    <source>
        <dbReference type="ARBA" id="ARBA00022801"/>
    </source>
</evidence>
<gene>
    <name evidence="4" type="ORF">ACFYTF_01695</name>
</gene>
<dbReference type="InterPro" id="IPR051400">
    <property type="entry name" value="HAD-like_hydrolase"/>
</dbReference>
<dbReference type="Pfam" id="PF00702">
    <property type="entry name" value="Hydrolase"/>
    <property type="match status" value="1"/>
</dbReference>